<reference evidence="9" key="1">
    <citation type="journal article" date="2021" name="PeerJ">
        <title>Extensive microbial diversity within the chicken gut microbiome revealed by metagenomics and culture.</title>
        <authorList>
            <person name="Gilroy R."/>
            <person name="Ravi A."/>
            <person name="Getino M."/>
            <person name="Pursley I."/>
            <person name="Horton D.L."/>
            <person name="Alikhan N.F."/>
            <person name="Baker D."/>
            <person name="Gharbi K."/>
            <person name="Hall N."/>
            <person name="Watson M."/>
            <person name="Adriaenssens E.M."/>
            <person name="Foster-Nyarko E."/>
            <person name="Jarju S."/>
            <person name="Secka A."/>
            <person name="Antonio M."/>
            <person name="Oren A."/>
            <person name="Chaudhuri R.R."/>
            <person name="La Ragione R."/>
            <person name="Hildebrand F."/>
            <person name="Pallen M.J."/>
        </authorList>
    </citation>
    <scope>NUCLEOTIDE SEQUENCE</scope>
    <source>
        <strain evidence="9">CHK179-7159</strain>
    </source>
</reference>
<evidence type="ECO:0000256" key="3">
    <source>
        <dbReference type="ARBA" id="ARBA00022475"/>
    </source>
</evidence>
<dbReference type="Gene3D" id="1.10.3720.10">
    <property type="entry name" value="MetI-like"/>
    <property type="match status" value="1"/>
</dbReference>
<feature type="transmembrane region" description="Helical" evidence="7">
    <location>
        <begin position="105"/>
        <end position="130"/>
    </location>
</feature>
<organism evidence="9 10">
    <name type="scientific">Candidatus Eisenbergiella merdipullorum</name>
    <dbReference type="NCBI Taxonomy" id="2838553"/>
    <lineage>
        <taxon>Bacteria</taxon>
        <taxon>Bacillati</taxon>
        <taxon>Bacillota</taxon>
        <taxon>Clostridia</taxon>
        <taxon>Lachnospirales</taxon>
        <taxon>Lachnospiraceae</taxon>
        <taxon>Eisenbergiella</taxon>
    </lineage>
</organism>
<evidence type="ECO:0000256" key="7">
    <source>
        <dbReference type="RuleBase" id="RU363032"/>
    </source>
</evidence>
<reference evidence="9" key="2">
    <citation type="submission" date="2021-04" db="EMBL/GenBank/DDBJ databases">
        <authorList>
            <person name="Gilroy R."/>
        </authorList>
    </citation>
    <scope>NUCLEOTIDE SEQUENCE</scope>
    <source>
        <strain evidence="9">CHK179-7159</strain>
    </source>
</reference>
<comment type="similarity">
    <text evidence="7">Belongs to the binding-protein-dependent transport system permease family.</text>
</comment>
<dbReference type="PANTHER" id="PTHR43744">
    <property type="entry name" value="ABC TRANSPORTER PERMEASE PROTEIN MG189-RELATED-RELATED"/>
    <property type="match status" value="1"/>
</dbReference>
<sequence length="206" mass="22638">WYTAFSVIITVVISILTGYVFARGEFPGKKIVFALFSSLMFISLGNITIYPIFDILNIVNLSTSLWGLIVMKFFGVGIVNIYLVRSYVWTLPRELDEAAAIDGCGFVRTFTLIIAPLLKPIIATLVILTFNTSWNDYLMPTLFTMSRPEQQTLMVAIVALKGSGQAAANWNLMLAGATIGLVPILVVYAFFNRYFVDGLAAGAVKG</sequence>
<keyword evidence="5 7" id="KW-1133">Transmembrane helix</keyword>
<dbReference type="Proteomes" id="UP000886858">
    <property type="component" value="Unassembled WGS sequence"/>
</dbReference>
<dbReference type="GO" id="GO:0055085">
    <property type="term" value="P:transmembrane transport"/>
    <property type="evidence" value="ECO:0007669"/>
    <property type="project" value="InterPro"/>
</dbReference>
<feature type="transmembrane region" description="Helical" evidence="7">
    <location>
        <begin position="31"/>
        <end position="53"/>
    </location>
</feature>
<dbReference type="EMBL" id="DWYY01000118">
    <property type="protein sequence ID" value="HJA93591.1"/>
    <property type="molecule type" value="Genomic_DNA"/>
</dbReference>
<keyword evidence="2 7" id="KW-0813">Transport</keyword>
<evidence type="ECO:0000259" key="8">
    <source>
        <dbReference type="PROSITE" id="PS50928"/>
    </source>
</evidence>
<name>A0A9D2I5C3_9FIRM</name>
<dbReference type="Pfam" id="PF00528">
    <property type="entry name" value="BPD_transp_1"/>
    <property type="match status" value="1"/>
</dbReference>
<protein>
    <submittedName>
        <fullName evidence="9">Carbohydrate ABC transporter permease</fullName>
    </submittedName>
</protein>
<dbReference type="CDD" id="cd06261">
    <property type="entry name" value="TM_PBP2"/>
    <property type="match status" value="1"/>
</dbReference>
<evidence type="ECO:0000313" key="9">
    <source>
        <dbReference type="EMBL" id="HJA93591.1"/>
    </source>
</evidence>
<evidence type="ECO:0000256" key="6">
    <source>
        <dbReference type="ARBA" id="ARBA00023136"/>
    </source>
</evidence>
<dbReference type="SUPFAM" id="SSF161098">
    <property type="entry name" value="MetI-like"/>
    <property type="match status" value="1"/>
</dbReference>
<proteinExistence type="inferred from homology"/>
<keyword evidence="6 7" id="KW-0472">Membrane</keyword>
<dbReference type="GO" id="GO:0005886">
    <property type="term" value="C:plasma membrane"/>
    <property type="evidence" value="ECO:0007669"/>
    <property type="project" value="UniProtKB-SubCell"/>
</dbReference>
<feature type="transmembrane region" description="Helical" evidence="7">
    <location>
        <begin position="170"/>
        <end position="191"/>
    </location>
</feature>
<gene>
    <name evidence="9" type="ORF">H9717_10850</name>
</gene>
<feature type="transmembrane region" description="Helical" evidence="7">
    <location>
        <begin position="6"/>
        <end position="22"/>
    </location>
</feature>
<evidence type="ECO:0000256" key="1">
    <source>
        <dbReference type="ARBA" id="ARBA00004651"/>
    </source>
</evidence>
<feature type="transmembrane region" description="Helical" evidence="7">
    <location>
        <begin position="65"/>
        <end position="84"/>
    </location>
</feature>
<comment type="caution">
    <text evidence="9">The sequence shown here is derived from an EMBL/GenBank/DDBJ whole genome shotgun (WGS) entry which is preliminary data.</text>
</comment>
<dbReference type="PROSITE" id="PS50928">
    <property type="entry name" value="ABC_TM1"/>
    <property type="match status" value="1"/>
</dbReference>
<dbReference type="AlphaFoldDB" id="A0A9D2I5C3"/>
<accession>A0A9D2I5C3</accession>
<evidence type="ECO:0000256" key="5">
    <source>
        <dbReference type="ARBA" id="ARBA00022989"/>
    </source>
</evidence>
<evidence type="ECO:0000256" key="2">
    <source>
        <dbReference type="ARBA" id="ARBA00022448"/>
    </source>
</evidence>
<keyword evidence="3" id="KW-1003">Cell membrane</keyword>
<evidence type="ECO:0000313" key="10">
    <source>
        <dbReference type="Proteomes" id="UP000886858"/>
    </source>
</evidence>
<evidence type="ECO:0000256" key="4">
    <source>
        <dbReference type="ARBA" id="ARBA00022692"/>
    </source>
</evidence>
<dbReference type="InterPro" id="IPR035906">
    <property type="entry name" value="MetI-like_sf"/>
</dbReference>
<comment type="subcellular location">
    <subcellularLocation>
        <location evidence="1 7">Cell membrane</location>
        <topology evidence="1 7">Multi-pass membrane protein</topology>
    </subcellularLocation>
</comment>
<feature type="non-terminal residue" evidence="9">
    <location>
        <position position="1"/>
    </location>
</feature>
<keyword evidence="4 7" id="KW-0812">Transmembrane</keyword>
<feature type="domain" description="ABC transmembrane type-1" evidence="8">
    <location>
        <begin position="1"/>
        <end position="191"/>
    </location>
</feature>
<dbReference type="InterPro" id="IPR000515">
    <property type="entry name" value="MetI-like"/>
</dbReference>
<dbReference type="PANTHER" id="PTHR43744:SF8">
    <property type="entry name" value="SN-GLYCEROL-3-PHOSPHATE TRANSPORT SYSTEM PERMEASE PROTEIN UGPE"/>
    <property type="match status" value="1"/>
</dbReference>